<reference evidence="4" key="2">
    <citation type="submission" date="2025-09" db="UniProtKB">
        <authorList>
            <consortium name="Ensembl"/>
        </authorList>
    </citation>
    <scope>IDENTIFICATION</scope>
</reference>
<evidence type="ECO:0000259" key="3">
    <source>
        <dbReference type="Pfam" id="PF13439"/>
    </source>
</evidence>
<dbReference type="Pfam" id="PF00534">
    <property type="entry name" value="Glycos_transf_1"/>
    <property type="match status" value="1"/>
</dbReference>
<feature type="domain" description="Glycosyl transferase family 1" evidence="2">
    <location>
        <begin position="197"/>
        <end position="373"/>
    </location>
</feature>
<accession>A0A8C4X0Z4</accession>
<dbReference type="InterPro" id="IPR001296">
    <property type="entry name" value="Glyco_trans_1"/>
</dbReference>
<dbReference type="GO" id="GO:0016757">
    <property type="term" value="F:glycosyltransferase activity"/>
    <property type="evidence" value="ECO:0007669"/>
    <property type="project" value="UniProtKB-KW"/>
</dbReference>
<evidence type="ECO:0008006" key="6">
    <source>
        <dbReference type="Google" id="ProtNLM"/>
    </source>
</evidence>
<evidence type="ECO:0000259" key="2">
    <source>
        <dbReference type="Pfam" id="PF00534"/>
    </source>
</evidence>
<dbReference type="OMA" id="GMNVYIV"/>
<reference evidence="4" key="1">
    <citation type="submission" date="2025-08" db="UniProtKB">
        <authorList>
            <consortium name="Ensembl"/>
        </authorList>
    </citation>
    <scope>IDENTIFICATION</scope>
</reference>
<dbReference type="Pfam" id="PF13439">
    <property type="entry name" value="Glyco_transf_4"/>
    <property type="match status" value="1"/>
</dbReference>
<dbReference type="SUPFAM" id="SSF53756">
    <property type="entry name" value="UDP-Glycosyltransferase/glycogen phosphorylase"/>
    <property type="match status" value="1"/>
</dbReference>
<dbReference type="Gene3D" id="3.40.50.2000">
    <property type="entry name" value="Glycogen Phosphorylase B"/>
    <property type="match status" value="2"/>
</dbReference>
<protein>
    <recommendedName>
        <fullName evidence="6">Glycosyltransferase family 1 protein</fullName>
    </recommendedName>
</protein>
<dbReference type="PANTHER" id="PTHR45947">
    <property type="entry name" value="SULFOQUINOVOSYL TRANSFERASE SQD2"/>
    <property type="match status" value="1"/>
</dbReference>
<proteinExistence type="predicted"/>
<keyword evidence="5" id="KW-1185">Reference proteome</keyword>
<name>A0A8C4X0Z4_EPTBU</name>
<evidence type="ECO:0000313" key="5">
    <source>
        <dbReference type="Proteomes" id="UP000694388"/>
    </source>
</evidence>
<dbReference type="InterPro" id="IPR028098">
    <property type="entry name" value="Glyco_trans_4-like_N"/>
</dbReference>
<sequence length="432" mass="48470">MPAPWLDQGAGGAGGQNVYLHHVAQGLVKEGWQVDVFTRRTTIKQEGVVDTAFGYRVVNVTAGPEELIPREKIYEHLHKFLFEVLRYQKEHGICYPIVHTNYWLSAWVGLKLHKIQGSLQVHTFHSLASIKFKGKSDLDEMDTIRISVEKEVLEKANSIVSTSPEEVKHLKKMTSALDNVSIISCGTDQRLFGTMDRTTARMFLNVPLDTKVLLYVGRLDPRKGIETLLQAVKNLISEQLNLLVLIVGGAVAGHEDSVELKRLKNIVLKLNLKDVIKFEGLVEHGMLKHYYAAANMLVVPSIYEPFGMVAVEAMASRIPVVASDVGGLRYIVVSGETGYVCPPSDHGAFSKAIDFILSNPKWGEEAGRKGRKRVEQHFTWDNVASKLNDLYKMLLEKYKKYRISAASELGFRTATRQVWHFRTEPIQAGFGK</sequence>
<evidence type="ECO:0000256" key="1">
    <source>
        <dbReference type="ARBA" id="ARBA00022676"/>
    </source>
</evidence>
<feature type="domain" description="Glycosyltransferase subfamily 4-like N-terminal" evidence="3">
    <location>
        <begin position="14"/>
        <end position="188"/>
    </location>
</feature>
<organism evidence="4 5">
    <name type="scientific">Eptatretus burgeri</name>
    <name type="common">Inshore hagfish</name>
    <dbReference type="NCBI Taxonomy" id="7764"/>
    <lineage>
        <taxon>Eukaryota</taxon>
        <taxon>Metazoa</taxon>
        <taxon>Chordata</taxon>
        <taxon>Craniata</taxon>
        <taxon>Vertebrata</taxon>
        <taxon>Cyclostomata</taxon>
        <taxon>Myxini</taxon>
        <taxon>Myxiniformes</taxon>
        <taxon>Myxinidae</taxon>
        <taxon>Eptatretinae</taxon>
        <taxon>Eptatretus</taxon>
    </lineage>
</organism>
<keyword evidence="1" id="KW-0328">Glycosyltransferase</keyword>
<dbReference type="Proteomes" id="UP000694388">
    <property type="component" value="Unplaced"/>
</dbReference>
<dbReference type="PANTHER" id="PTHR45947:SF3">
    <property type="entry name" value="SULFOQUINOVOSYL TRANSFERASE SQD2"/>
    <property type="match status" value="1"/>
</dbReference>
<dbReference type="InterPro" id="IPR050194">
    <property type="entry name" value="Glycosyltransferase_grp1"/>
</dbReference>
<dbReference type="Ensembl" id="ENSEBUT00000025290.1">
    <property type="protein sequence ID" value="ENSEBUP00000024714.1"/>
    <property type="gene ID" value="ENSEBUG00000015254.1"/>
</dbReference>
<keyword evidence="1" id="KW-0808">Transferase</keyword>
<dbReference type="AlphaFoldDB" id="A0A8C4X0Z4"/>
<evidence type="ECO:0000313" key="4">
    <source>
        <dbReference type="Ensembl" id="ENSEBUP00000024714.1"/>
    </source>
</evidence>